<proteinExistence type="predicted"/>
<feature type="region of interest" description="Disordered" evidence="1">
    <location>
        <begin position="43"/>
        <end position="66"/>
    </location>
</feature>
<dbReference type="Proteomes" id="UP000024635">
    <property type="component" value="Unassembled WGS sequence"/>
</dbReference>
<accession>A0A016STK9</accession>
<dbReference type="AlphaFoldDB" id="A0A016STK9"/>
<keyword evidence="3" id="KW-1185">Reference proteome</keyword>
<gene>
    <name evidence="2" type="primary">Acey_s0179.g724</name>
    <name evidence="2" type="ORF">Y032_0179g724</name>
</gene>
<sequence>MRTRNQYCLWQMSIRTTTSFIHSLLTSREVIATACGRLPTNSWRSAAAQRSHQPDNSSAPTPSLTL</sequence>
<protein>
    <submittedName>
        <fullName evidence="2">Uncharacterized protein</fullName>
    </submittedName>
</protein>
<evidence type="ECO:0000256" key="1">
    <source>
        <dbReference type="SAM" id="MobiDB-lite"/>
    </source>
</evidence>
<organism evidence="2 3">
    <name type="scientific">Ancylostoma ceylanicum</name>
    <dbReference type="NCBI Taxonomy" id="53326"/>
    <lineage>
        <taxon>Eukaryota</taxon>
        <taxon>Metazoa</taxon>
        <taxon>Ecdysozoa</taxon>
        <taxon>Nematoda</taxon>
        <taxon>Chromadorea</taxon>
        <taxon>Rhabditida</taxon>
        <taxon>Rhabditina</taxon>
        <taxon>Rhabditomorpha</taxon>
        <taxon>Strongyloidea</taxon>
        <taxon>Ancylostomatidae</taxon>
        <taxon>Ancylostomatinae</taxon>
        <taxon>Ancylostoma</taxon>
    </lineage>
</organism>
<comment type="caution">
    <text evidence="2">The sequence shown here is derived from an EMBL/GenBank/DDBJ whole genome shotgun (WGS) entry which is preliminary data.</text>
</comment>
<name>A0A016STK9_9BILA</name>
<evidence type="ECO:0000313" key="2">
    <source>
        <dbReference type="EMBL" id="EYB93741.1"/>
    </source>
</evidence>
<evidence type="ECO:0000313" key="3">
    <source>
        <dbReference type="Proteomes" id="UP000024635"/>
    </source>
</evidence>
<dbReference type="EMBL" id="JARK01001515">
    <property type="protein sequence ID" value="EYB93741.1"/>
    <property type="molecule type" value="Genomic_DNA"/>
</dbReference>
<reference evidence="3" key="1">
    <citation type="journal article" date="2015" name="Nat. Genet.">
        <title>The genome and transcriptome of the zoonotic hookworm Ancylostoma ceylanicum identify infection-specific gene families.</title>
        <authorList>
            <person name="Schwarz E.M."/>
            <person name="Hu Y."/>
            <person name="Antoshechkin I."/>
            <person name="Miller M.M."/>
            <person name="Sternberg P.W."/>
            <person name="Aroian R.V."/>
        </authorList>
    </citation>
    <scope>NUCLEOTIDE SEQUENCE</scope>
    <source>
        <strain evidence="3">HY135</strain>
    </source>
</reference>